<feature type="active site" evidence="7">
    <location>
        <position position="170"/>
    </location>
</feature>
<dbReference type="RefSeq" id="WP_095334778.1">
    <property type="nucleotide sequence ID" value="NZ_NQNY01000006.1"/>
</dbReference>
<dbReference type="InterPro" id="IPR000398">
    <property type="entry name" value="Thymidylate_synthase"/>
</dbReference>
<dbReference type="PANTHER" id="PTHR11548">
    <property type="entry name" value="THYMIDYLATE SYNTHASE 1"/>
    <property type="match status" value="1"/>
</dbReference>
<feature type="binding site" evidence="6">
    <location>
        <position position="194"/>
    </location>
    <ligand>
        <name>(6R)-5,10-methylene-5,6,7,8-tetrahydrofolate</name>
        <dbReference type="ChEBI" id="CHEBI:15636"/>
    </ligand>
</feature>
<comment type="subunit">
    <text evidence="6">Homodimer.</text>
</comment>
<dbReference type="InterPro" id="IPR023451">
    <property type="entry name" value="Thymidate_synth/dCMP_Mease_dom"/>
</dbReference>
<gene>
    <name evidence="6" type="primary">thyA</name>
    <name evidence="9" type="ORF">CJJ23_02385</name>
</gene>
<evidence type="ECO:0000313" key="10">
    <source>
        <dbReference type="Proteomes" id="UP000216943"/>
    </source>
</evidence>
<feature type="domain" description="Thymidylate synthase/dCMP hydroxymethylase" evidence="8">
    <location>
        <begin position="2"/>
        <end position="289"/>
    </location>
</feature>
<dbReference type="EMBL" id="NQNY01000006">
    <property type="protein sequence ID" value="PAK21365.1"/>
    <property type="molecule type" value="Genomic_DNA"/>
</dbReference>
<dbReference type="PANTHER" id="PTHR11548:SF9">
    <property type="entry name" value="THYMIDYLATE SYNTHASE"/>
    <property type="match status" value="1"/>
</dbReference>
<dbReference type="GO" id="GO:0032259">
    <property type="term" value="P:methylation"/>
    <property type="evidence" value="ECO:0007669"/>
    <property type="project" value="UniProtKB-KW"/>
</dbReference>
<comment type="catalytic activity">
    <reaction evidence="6">
        <text>dUMP + (6R)-5,10-methylene-5,6,7,8-tetrahydrofolate = 7,8-dihydrofolate + dTMP</text>
        <dbReference type="Rhea" id="RHEA:12104"/>
        <dbReference type="ChEBI" id="CHEBI:15636"/>
        <dbReference type="ChEBI" id="CHEBI:57451"/>
        <dbReference type="ChEBI" id="CHEBI:63528"/>
        <dbReference type="ChEBI" id="CHEBI:246422"/>
        <dbReference type="EC" id="2.1.1.45"/>
    </reaction>
</comment>
<dbReference type="HAMAP" id="MF_00008">
    <property type="entry name" value="Thymidy_synth_bact"/>
    <property type="match status" value="1"/>
</dbReference>
<proteinExistence type="inferred from homology"/>
<dbReference type="GO" id="GO:0006235">
    <property type="term" value="P:dTTP biosynthetic process"/>
    <property type="evidence" value="ECO:0007669"/>
    <property type="project" value="UniProtKB-UniRule"/>
</dbReference>
<reference evidence="10" key="1">
    <citation type="submission" date="2017-08" db="EMBL/GenBank/DDBJ databases">
        <authorList>
            <person name="Alvarez-Ponce D."/>
            <person name="Weitzman C.L."/>
            <person name="Tillett R.L."/>
            <person name="Sandmeier F.C."/>
            <person name="Tracy C.R."/>
        </authorList>
    </citation>
    <scope>NUCLEOTIDE SEQUENCE [LARGE SCALE GENOMIC DNA]</scope>
    <source>
        <strain evidence="10">723</strain>
    </source>
</reference>
<evidence type="ECO:0000256" key="5">
    <source>
        <dbReference type="ARBA" id="ARBA00022727"/>
    </source>
</evidence>
<accession>A0A269TKR2</accession>
<organism evidence="9 10">
    <name type="scientific">Mycoplasmopsis agassizii</name>
    <dbReference type="NCBI Taxonomy" id="33922"/>
    <lineage>
        <taxon>Bacteria</taxon>
        <taxon>Bacillati</taxon>
        <taxon>Mycoplasmatota</taxon>
        <taxon>Mycoplasmoidales</taxon>
        <taxon>Metamycoplasmataceae</taxon>
        <taxon>Mycoplasmopsis</taxon>
    </lineage>
</organism>
<evidence type="ECO:0000256" key="2">
    <source>
        <dbReference type="ARBA" id="ARBA00022490"/>
    </source>
</evidence>
<dbReference type="NCBIfam" id="NF002496">
    <property type="entry name" value="PRK01827.1-2"/>
    <property type="match status" value="1"/>
</dbReference>
<dbReference type="NCBIfam" id="NF002497">
    <property type="entry name" value="PRK01827.1-3"/>
    <property type="match status" value="1"/>
</dbReference>
<dbReference type="EC" id="2.1.1.45" evidence="1 6"/>
<comment type="caution">
    <text evidence="6">Lacks conserved residue(s) required for the propagation of feature annotation.</text>
</comment>
<dbReference type="InterPro" id="IPR020940">
    <property type="entry name" value="Thymidylate_synthase_AS"/>
</dbReference>
<feature type="binding site" description="in other chain" evidence="6">
    <location>
        <position position="202"/>
    </location>
    <ligand>
        <name>dUMP</name>
        <dbReference type="ChEBI" id="CHEBI:246422"/>
        <note>ligand shared between dimeric partners</note>
    </ligand>
</feature>
<dbReference type="OrthoDB" id="9774633at2"/>
<feature type="binding site" description="in other chain" evidence="6">
    <location>
        <begin position="191"/>
        <end position="194"/>
    </location>
    <ligand>
        <name>dUMP</name>
        <dbReference type="ChEBI" id="CHEBI:246422"/>
        <note>ligand shared between dimeric partners</note>
    </ligand>
</feature>
<dbReference type="GO" id="GO:0005829">
    <property type="term" value="C:cytosol"/>
    <property type="evidence" value="ECO:0007669"/>
    <property type="project" value="TreeGrafter"/>
</dbReference>
<dbReference type="SUPFAM" id="SSF55831">
    <property type="entry name" value="Thymidylate synthase/dCMP hydroxymethylase"/>
    <property type="match status" value="1"/>
</dbReference>
<protein>
    <recommendedName>
        <fullName evidence="1 6">Thymidylate synthase</fullName>
        <shortName evidence="6">TS</shortName>
        <shortName evidence="6">TSase</shortName>
        <ecNumber evidence="1 6">2.1.1.45</ecNumber>
    </recommendedName>
</protein>
<dbReference type="GO" id="GO:0004799">
    <property type="term" value="F:thymidylate synthase activity"/>
    <property type="evidence" value="ECO:0007669"/>
    <property type="project" value="UniProtKB-UniRule"/>
</dbReference>
<keyword evidence="4 6" id="KW-0808">Transferase</keyword>
<dbReference type="AlphaFoldDB" id="A0A269TKR2"/>
<feature type="binding site" description="in other chain" evidence="6">
    <location>
        <begin position="232"/>
        <end position="234"/>
    </location>
    <ligand>
        <name>dUMP</name>
        <dbReference type="ChEBI" id="CHEBI:246422"/>
        <note>ligand shared between dimeric partners</note>
    </ligand>
</feature>
<dbReference type="GO" id="GO:0006231">
    <property type="term" value="P:dTMP biosynthetic process"/>
    <property type="evidence" value="ECO:0007669"/>
    <property type="project" value="UniProtKB-UniRule"/>
</dbReference>
<evidence type="ECO:0000259" key="8">
    <source>
        <dbReference type="Pfam" id="PF00303"/>
    </source>
</evidence>
<keyword evidence="5 6" id="KW-0545">Nucleotide biosynthesis</keyword>
<evidence type="ECO:0000256" key="4">
    <source>
        <dbReference type="ARBA" id="ARBA00022679"/>
    </source>
</evidence>
<dbReference type="Gene3D" id="3.30.572.10">
    <property type="entry name" value="Thymidylate synthase/dCMP hydroxymethylase domain"/>
    <property type="match status" value="1"/>
</dbReference>
<dbReference type="Proteomes" id="UP000216943">
    <property type="component" value="Unassembled WGS sequence"/>
</dbReference>
<name>A0A269TKR2_9BACT</name>
<comment type="function">
    <text evidence="6">Catalyzes the reductive methylation of 2'-deoxyuridine-5'-monophosphate (dUMP) to 2'-deoxythymidine-5'-monophosphate (dTMP) while utilizing 5,10-methylenetetrahydrofolate (mTHF) as the methyl donor and reductant in the reaction, yielding dihydrofolate (DHF) as a by-product. This enzymatic reaction provides an intracellular de novo source of dTMP, an essential precursor for DNA biosynthesis.</text>
</comment>
<comment type="caution">
    <text evidence="9">The sequence shown here is derived from an EMBL/GenBank/DDBJ whole genome shotgun (WGS) entry which is preliminary data.</text>
</comment>
<dbReference type="NCBIfam" id="TIGR03284">
    <property type="entry name" value="thym_sym"/>
    <property type="match status" value="1"/>
</dbReference>
<feature type="binding site" description="in other chain" evidence="6">
    <location>
        <position position="21"/>
    </location>
    <ligand>
        <name>dUMP</name>
        <dbReference type="ChEBI" id="CHEBI:246422"/>
        <note>ligand shared between dimeric partners</note>
    </ligand>
</feature>
<evidence type="ECO:0000256" key="3">
    <source>
        <dbReference type="ARBA" id="ARBA00022603"/>
    </source>
</evidence>
<comment type="pathway">
    <text evidence="6">Pyrimidine metabolism; dTTP biosynthesis.</text>
</comment>
<feature type="binding site" evidence="6">
    <location>
        <begin position="150"/>
        <end position="151"/>
    </location>
    <ligand>
        <name>dUMP</name>
        <dbReference type="ChEBI" id="CHEBI:246422"/>
        <note>ligand shared between dimeric partners</note>
    </ligand>
</feature>
<dbReference type="PRINTS" id="PR00108">
    <property type="entry name" value="THYMDSNTHASE"/>
</dbReference>
<dbReference type="InterPro" id="IPR045097">
    <property type="entry name" value="Thymidate_synth/dCMP_Mease"/>
</dbReference>
<dbReference type="UniPathway" id="UPA00575"/>
<evidence type="ECO:0000256" key="1">
    <source>
        <dbReference type="ARBA" id="ARBA00011947"/>
    </source>
</evidence>
<dbReference type="Pfam" id="PF00303">
    <property type="entry name" value="Thymidylat_synt"/>
    <property type="match status" value="1"/>
</dbReference>
<evidence type="ECO:0000256" key="7">
    <source>
        <dbReference type="PROSITE-ProRule" id="PRU10016"/>
    </source>
</evidence>
<keyword evidence="2 6" id="KW-0963">Cytoplasm</keyword>
<comment type="similarity">
    <text evidence="6">Belongs to the thymidylate synthase family. Bacterial-type ThyA subfamily.</text>
</comment>
<keyword evidence="3 6" id="KW-0489">Methyltransferase</keyword>
<evidence type="ECO:0000256" key="6">
    <source>
        <dbReference type="HAMAP-Rule" id="MF_00008"/>
    </source>
</evidence>
<dbReference type="PROSITE" id="PS00091">
    <property type="entry name" value="THYMIDYLATE_SYNTHASE"/>
    <property type="match status" value="1"/>
</dbReference>
<dbReference type="CDD" id="cd00351">
    <property type="entry name" value="TS_Pyrimidine_HMase"/>
    <property type="match status" value="1"/>
</dbReference>
<evidence type="ECO:0000313" key="9">
    <source>
        <dbReference type="EMBL" id="PAK21365.1"/>
    </source>
</evidence>
<sequence>MKQYLELLKHVKQTGQKRSDRTNTGTIGVFATQTRYPLDNGFPLLTTKKMAWKAIVMELLWFINGDTNIKFLVDNGVNIWNEWPYEIYKKSKDYQGENLKEFAQKIKDDAEFAKVYGELGPVYGKQWRSFFGVDQIQNALDDLKNNPFSRRIIVSAWNPVEVKDMALPPCHAFFQFYVSSDNKLSLQLYQRSGDLFLGVPFNIASYSLLLAMVAQVSNLEVGEFIHTIGDSHIYLNHLDQVDLQLSRTPLKLPRLELNKEIKSLFDFTYEDIKLLDYQSHEKIKAEVAV</sequence>
<feature type="active site" description="Nucleophile" evidence="6">
    <location>
        <position position="170"/>
    </location>
</feature>
<comment type="subcellular location">
    <subcellularLocation>
        <location evidence="6">Cytoplasm</location>
    </subcellularLocation>
</comment>
<dbReference type="InterPro" id="IPR036926">
    <property type="entry name" value="Thymidate_synth/dCMP_Mease_sf"/>
</dbReference>
<feature type="binding site" evidence="6">
    <location>
        <position position="288"/>
    </location>
    <ligand>
        <name>(6R)-5,10-methylene-5,6,7,8-tetrahydrofolate</name>
        <dbReference type="ChEBI" id="CHEBI:15636"/>
    </ligand>
</feature>